<feature type="transmembrane region" description="Helical" evidence="1">
    <location>
        <begin position="151"/>
        <end position="171"/>
    </location>
</feature>
<evidence type="ECO:0000313" key="3">
    <source>
        <dbReference type="Proteomes" id="UP001652431"/>
    </source>
</evidence>
<dbReference type="RefSeq" id="WP_262574716.1">
    <property type="nucleotide sequence ID" value="NZ_JAOQJU010000002.1"/>
</dbReference>
<evidence type="ECO:0000313" key="2">
    <source>
        <dbReference type="EMBL" id="MCU6685599.1"/>
    </source>
</evidence>
<name>A0ABT2RJL5_9FIRM</name>
<sequence>MQIQKNGKYFFLFYMLGFFAGILYTNIVSADYVMAMGVFNEYFLNQYMQTEVAMPEFFWYLFKIRMTAFIMTVVLGCTKIRKAAVIISLAWTGFLSGILITSAVIRMGMTGILLCLVAITPHLLFYVLAYLVLIWHLYFYPVYKWNLSKTVAVILLFGIGITLECYVNPILMKMFIKTV</sequence>
<dbReference type="EMBL" id="JAOQJU010000002">
    <property type="protein sequence ID" value="MCU6685599.1"/>
    <property type="molecule type" value="Genomic_DNA"/>
</dbReference>
<proteinExistence type="predicted"/>
<gene>
    <name evidence="2" type="ORF">OCV99_03335</name>
</gene>
<protein>
    <submittedName>
        <fullName evidence="2">Stage II sporulation protein M</fullName>
    </submittedName>
</protein>
<feature type="transmembrane region" description="Helical" evidence="1">
    <location>
        <begin position="111"/>
        <end position="139"/>
    </location>
</feature>
<dbReference type="Proteomes" id="UP001652431">
    <property type="component" value="Unassembled WGS sequence"/>
</dbReference>
<keyword evidence="1" id="KW-1133">Transmembrane helix</keyword>
<feature type="transmembrane region" description="Helical" evidence="1">
    <location>
        <begin position="84"/>
        <end position="105"/>
    </location>
</feature>
<feature type="transmembrane region" description="Helical" evidence="1">
    <location>
        <begin position="12"/>
        <end position="37"/>
    </location>
</feature>
<reference evidence="2 3" key="1">
    <citation type="journal article" date="2021" name="ISME Commun">
        <title>Automated analysis of genomic sequences facilitates high-throughput and comprehensive description of bacteria.</title>
        <authorList>
            <person name="Hitch T.C.A."/>
        </authorList>
    </citation>
    <scope>NUCLEOTIDE SEQUENCE [LARGE SCALE GENOMIC DNA]</scope>
    <source>
        <strain evidence="2 3">Sanger_03</strain>
    </source>
</reference>
<comment type="caution">
    <text evidence="2">The sequence shown here is derived from an EMBL/GenBank/DDBJ whole genome shotgun (WGS) entry which is preliminary data.</text>
</comment>
<accession>A0ABT2RJL5</accession>
<keyword evidence="1" id="KW-0812">Transmembrane</keyword>
<feature type="transmembrane region" description="Helical" evidence="1">
    <location>
        <begin position="57"/>
        <end position="77"/>
    </location>
</feature>
<organism evidence="2 3">
    <name type="scientific">Dorea acetigenes</name>
    <dbReference type="NCBI Taxonomy" id="2981787"/>
    <lineage>
        <taxon>Bacteria</taxon>
        <taxon>Bacillati</taxon>
        <taxon>Bacillota</taxon>
        <taxon>Clostridia</taxon>
        <taxon>Lachnospirales</taxon>
        <taxon>Lachnospiraceae</taxon>
        <taxon>Dorea</taxon>
    </lineage>
</organism>
<evidence type="ECO:0000256" key="1">
    <source>
        <dbReference type="SAM" id="Phobius"/>
    </source>
</evidence>
<keyword evidence="1" id="KW-0472">Membrane</keyword>
<keyword evidence="3" id="KW-1185">Reference proteome</keyword>